<accession>A0ABV4QRT4</accession>
<dbReference type="PANTHER" id="PTHR42305">
    <property type="entry name" value="MEMBRANE PROTEIN RV1733C-RELATED"/>
    <property type="match status" value="1"/>
</dbReference>
<keyword evidence="1" id="KW-0472">Membrane</keyword>
<comment type="caution">
    <text evidence="2">The sequence shown here is derived from an EMBL/GenBank/DDBJ whole genome shotgun (WGS) entry which is preliminary data.</text>
</comment>
<keyword evidence="1" id="KW-1133">Transmembrane helix</keyword>
<name>A0ABV4QRT4_9ACTN</name>
<dbReference type="Proteomes" id="UP001569904">
    <property type="component" value="Unassembled WGS sequence"/>
</dbReference>
<keyword evidence="1" id="KW-0812">Transmembrane</keyword>
<dbReference type="PANTHER" id="PTHR42305:SF1">
    <property type="entry name" value="MEMBRANE PROTEIN RV1733C-RELATED"/>
    <property type="match status" value="1"/>
</dbReference>
<evidence type="ECO:0000313" key="3">
    <source>
        <dbReference type="Proteomes" id="UP001569904"/>
    </source>
</evidence>
<keyword evidence="3" id="KW-1185">Reference proteome</keyword>
<dbReference type="RefSeq" id="WP_371939703.1">
    <property type="nucleotide sequence ID" value="NZ_JAXCEH010000003.1"/>
</dbReference>
<evidence type="ECO:0008006" key="4">
    <source>
        <dbReference type="Google" id="ProtNLM"/>
    </source>
</evidence>
<evidence type="ECO:0000313" key="2">
    <source>
        <dbReference type="EMBL" id="MFA1553304.1"/>
    </source>
</evidence>
<proteinExistence type="predicted"/>
<gene>
    <name evidence="2" type="ORF">SM436_06335</name>
</gene>
<feature type="transmembrane region" description="Helical" evidence="1">
    <location>
        <begin position="138"/>
        <end position="161"/>
    </location>
</feature>
<feature type="transmembrane region" description="Helical" evidence="1">
    <location>
        <begin position="27"/>
        <end position="50"/>
    </location>
</feature>
<protein>
    <recommendedName>
        <fullName evidence="4">DUF3592 domain-containing protein</fullName>
    </recommendedName>
</protein>
<sequence length="188" mass="20813">MERLGHVRRRFGFDRNDLRRTVDRRQWAVGAGAAVLFAGLAPPASVAVAVQSYRTGVEAEQRQAAYHRVEARVTRVKPREGAGVRRPSAELAWTSPDDRPHTAVIPADTSVKPGTSHRIWVDGSGALVRAPRTRADTVATTTVSGTMAVAVVGLPLLAVYFSARRRYDRRREAMWDESWAALAHRETF</sequence>
<evidence type="ECO:0000256" key="1">
    <source>
        <dbReference type="SAM" id="Phobius"/>
    </source>
</evidence>
<dbReference type="InterPro" id="IPR039708">
    <property type="entry name" value="MT1774/Rv1733c-like"/>
</dbReference>
<dbReference type="EMBL" id="JAXCEH010000003">
    <property type="protein sequence ID" value="MFA1553304.1"/>
    <property type="molecule type" value="Genomic_DNA"/>
</dbReference>
<reference evidence="2 3" key="1">
    <citation type="submission" date="2023-11" db="EMBL/GenBank/DDBJ databases">
        <title>Actinomadura monticuli sp. nov., isolated from volcanic ash.</title>
        <authorList>
            <person name="Lee S.D."/>
            <person name="Yang H."/>
            <person name="Kim I.S."/>
        </authorList>
    </citation>
    <scope>NUCLEOTIDE SEQUENCE [LARGE SCALE GENOMIC DNA]</scope>
    <source>
        <strain evidence="2 3">DSM 45346</strain>
    </source>
</reference>
<organism evidence="2 3">
    <name type="scientific">Actinomadura chokoriensis</name>
    <dbReference type="NCBI Taxonomy" id="454156"/>
    <lineage>
        <taxon>Bacteria</taxon>
        <taxon>Bacillati</taxon>
        <taxon>Actinomycetota</taxon>
        <taxon>Actinomycetes</taxon>
        <taxon>Streptosporangiales</taxon>
        <taxon>Thermomonosporaceae</taxon>
        <taxon>Actinomadura</taxon>
    </lineage>
</organism>